<proteinExistence type="predicted"/>
<comment type="caution">
    <text evidence="1">The sequence shown here is derived from an EMBL/GenBank/DDBJ whole genome shotgun (WGS) entry which is preliminary data.</text>
</comment>
<dbReference type="PANTHER" id="PTHR46289">
    <property type="entry name" value="52 KDA REPRESSOR OF THE INHIBITOR OF THE PROTEIN KINASE-LIKE PROTEIN-RELATED"/>
    <property type="match status" value="1"/>
</dbReference>
<keyword evidence="2" id="KW-1185">Reference proteome</keyword>
<evidence type="ECO:0000313" key="2">
    <source>
        <dbReference type="Proteomes" id="UP000275408"/>
    </source>
</evidence>
<evidence type="ECO:0000313" key="1">
    <source>
        <dbReference type="EMBL" id="RMX52165.1"/>
    </source>
</evidence>
<protein>
    <recommendedName>
        <fullName evidence="3">HAT C-terminal dimerisation domain-containing protein</fullName>
    </recommendedName>
</protein>
<organism evidence="1 2">
    <name type="scientific">Pocillopora damicornis</name>
    <name type="common">Cauliflower coral</name>
    <name type="synonym">Millepora damicornis</name>
    <dbReference type="NCBI Taxonomy" id="46731"/>
    <lineage>
        <taxon>Eukaryota</taxon>
        <taxon>Metazoa</taxon>
        <taxon>Cnidaria</taxon>
        <taxon>Anthozoa</taxon>
        <taxon>Hexacorallia</taxon>
        <taxon>Scleractinia</taxon>
        <taxon>Astrocoeniina</taxon>
        <taxon>Pocilloporidae</taxon>
        <taxon>Pocillopora</taxon>
    </lineage>
</organism>
<accession>A0A3M6UEW5</accession>
<dbReference type="EMBL" id="RCHS01001689">
    <property type="protein sequence ID" value="RMX52165.1"/>
    <property type="molecule type" value="Genomic_DNA"/>
</dbReference>
<evidence type="ECO:0008006" key="3">
    <source>
        <dbReference type="Google" id="ProtNLM"/>
    </source>
</evidence>
<name>A0A3M6UEW5_POCDA</name>
<sequence length="355" mass="40968">MRNDTSFRSFYDVVLLKSKSYPSMSGPMLPRRTCAPRRIEIGTGELTYPVTAQDYYRQIYFEAIDLMMNAIDQRFDQPSFDTYAKMESLLIKTLNSQDKSEELKFMEKLYNDDVNISVLTAQMEILQVLLKDGDYFCLDDIIVKIKELPNPEREMIKEVITLCKVILVNLATSAAGERSFSTAQRLKTWLRSRMNQEQFSNLTVLNMHKERTDRLSTIDIANKFTNRNKTESDPTSLKLKILSIINKGHHHTTEPEVNKEYLKGAITSYINSVSPKEEEEKEYQMVGLLNPTVVTIAECVLFQCKFCASDLCINLQTDKMSKLTTERKKADYQNLLICLSQRLVSQKRAPMKENP</sequence>
<dbReference type="InterPro" id="IPR052958">
    <property type="entry name" value="IFN-induced_PKR_regulator"/>
</dbReference>
<dbReference type="Proteomes" id="UP000275408">
    <property type="component" value="Unassembled WGS sequence"/>
</dbReference>
<dbReference type="AlphaFoldDB" id="A0A3M6UEW5"/>
<dbReference type="PANTHER" id="PTHR46289:SF17">
    <property type="entry name" value="HAT C-TERMINAL DIMERISATION DOMAIN-CONTAINING PROTEIN"/>
    <property type="match status" value="1"/>
</dbReference>
<dbReference type="STRING" id="46731.A0A3M6UEW5"/>
<reference evidence="1 2" key="1">
    <citation type="journal article" date="2018" name="Sci. Rep.">
        <title>Comparative analysis of the Pocillopora damicornis genome highlights role of immune system in coral evolution.</title>
        <authorList>
            <person name="Cunning R."/>
            <person name="Bay R.A."/>
            <person name="Gillette P."/>
            <person name="Baker A.C."/>
            <person name="Traylor-Knowles N."/>
        </authorList>
    </citation>
    <scope>NUCLEOTIDE SEQUENCE [LARGE SCALE GENOMIC DNA]</scope>
    <source>
        <strain evidence="1">RSMAS</strain>
        <tissue evidence="1">Whole animal</tissue>
    </source>
</reference>
<gene>
    <name evidence="1" type="ORF">pdam_00019885</name>
</gene>